<dbReference type="Proteomes" id="UP000194218">
    <property type="component" value="Chromosome"/>
</dbReference>
<keyword evidence="6" id="KW-0315">Glutamine amidotransferase</keyword>
<evidence type="ECO:0000259" key="5">
    <source>
        <dbReference type="Pfam" id="PF01965"/>
    </source>
</evidence>
<dbReference type="InterPro" id="IPR029062">
    <property type="entry name" value="Class_I_gatase-like"/>
</dbReference>
<dbReference type="Pfam" id="PF01965">
    <property type="entry name" value="DJ-1_PfpI"/>
    <property type="match status" value="1"/>
</dbReference>
<feature type="domain" description="DJ-1/PfpI" evidence="5">
    <location>
        <begin position="38"/>
        <end position="234"/>
    </location>
</feature>
<evidence type="ECO:0000256" key="3">
    <source>
        <dbReference type="ARBA" id="ARBA00038493"/>
    </source>
</evidence>
<evidence type="ECO:0000256" key="1">
    <source>
        <dbReference type="ARBA" id="ARBA00023016"/>
    </source>
</evidence>
<dbReference type="InterPro" id="IPR050325">
    <property type="entry name" value="Prot/Nucl_acid_deglycase"/>
</dbReference>
<dbReference type="GO" id="GO:0019172">
    <property type="term" value="F:glyoxalase III activity"/>
    <property type="evidence" value="ECO:0007669"/>
    <property type="project" value="TreeGrafter"/>
</dbReference>
<comment type="similarity">
    <text evidence="3">Belongs to the peptidase C56 family. HSP31-like subfamily.</text>
</comment>
<dbReference type="OrthoDB" id="9792284at2"/>
<dbReference type="Gene3D" id="3.40.50.880">
    <property type="match status" value="1"/>
</dbReference>
<dbReference type="CDD" id="cd03141">
    <property type="entry name" value="GATase1_Hsp31_like"/>
    <property type="match status" value="1"/>
</dbReference>
<name>A0A1W7D502_9ACTN</name>
<dbReference type="InterPro" id="IPR002818">
    <property type="entry name" value="DJ-1/PfpI"/>
</dbReference>
<dbReference type="GO" id="GO:0019243">
    <property type="term" value="P:methylglyoxal catabolic process to D-lactate via S-lactoyl-glutathione"/>
    <property type="evidence" value="ECO:0007669"/>
    <property type="project" value="TreeGrafter"/>
</dbReference>
<protein>
    <submittedName>
        <fullName evidence="6">Type 1 glutamine amidotransferase domain-containing protein</fullName>
    </submittedName>
</protein>
<dbReference type="PANTHER" id="PTHR48094">
    <property type="entry name" value="PROTEIN/NUCLEIC ACID DEGLYCASE DJ-1-RELATED"/>
    <property type="match status" value="1"/>
</dbReference>
<dbReference type="AlphaFoldDB" id="A0A1W7D502"/>
<accession>A0A1W7D502</accession>
<dbReference type="EMBL" id="CP021121">
    <property type="protein sequence ID" value="ARQ72084.1"/>
    <property type="molecule type" value="Genomic_DNA"/>
</dbReference>
<reference evidence="6 7" key="1">
    <citation type="submission" date="2017-05" db="EMBL/GenBank/DDBJ databases">
        <title>Complete genome sequence of Streptomyces sp. SCSIO 03032 revealed the diverse biosynthetic pathways for its bioactive secondary metabolites.</title>
        <authorList>
            <person name="Ma L."/>
            <person name="Zhu Y."/>
            <person name="Zhang W."/>
            <person name="Zhang G."/>
            <person name="Tian X."/>
            <person name="Zhang S."/>
            <person name="Zhang C."/>
        </authorList>
    </citation>
    <scope>NUCLEOTIDE SEQUENCE [LARGE SCALE GENOMIC DNA]</scope>
    <source>
        <strain evidence="6 7">SCSIO 03032</strain>
    </source>
</reference>
<dbReference type="GO" id="GO:0005737">
    <property type="term" value="C:cytoplasm"/>
    <property type="evidence" value="ECO:0007669"/>
    <property type="project" value="TreeGrafter"/>
</dbReference>
<keyword evidence="6" id="KW-0808">Transferase</keyword>
<evidence type="ECO:0000313" key="7">
    <source>
        <dbReference type="Proteomes" id="UP000194218"/>
    </source>
</evidence>
<dbReference type="PANTHER" id="PTHR48094:SF11">
    <property type="entry name" value="GLUTATHIONE-INDEPENDENT GLYOXALASE HSP31-RELATED"/>
    <property type="match status" value="1"/>
</dbReference>
<keyword evidence="7" id="KW-1185">Reference proteome</keyword>
<feature type="region of interest" description="Disordered" evidence="4">
    <location>
        <begin position="236"/>
        <end position="257"/>
    </location>
</feature>
<evidence type="ECO:0000256" key="2">
    <source>
        <dbReference type="ARBA" id="ARBA00023239"/>
    </source>
</evidence>
<keyword evidence="1" id="KW-0346">Stress response</keyword>
<evidence type="ECO:0000256" key="4">
    <source>
        <dbReference type="SAM" id="MobiDB-lite"/>
    </source>
</evidence>
<proteinExistence type="inferred from homology"/>
<keyword evidence="2" id="KW-0456">Lyase</keyword>
<organism evidence="6 7">
    <name type="scientific">Streptomyces marincola</name>
    <dbReference type="NCBI Taxonomy" id="2878388"/>
    <lineage>
        <taxon>Bacteria</taxon>
        <taxon>Bacillati</taxon>
        <taxon>Actinomycetota</taxon>
        <taxon>Actinomycetes</taxon>
        <taxon>Kitasatosporales</taxon>
        <taxon>Streptomycetaceae</taxon>
        <taxon>Streptomyces</taxon>
    </lineage>
</organism>
<sequence length="257" mass="26229">MRQPAADAPAHGAARVLAVLTSHGTLGPAGARGGRPTGFHLGELVEPWRALRAAGHGVDIASVRGGAPPMIGHDPDDPAQAAFLAHPAGGGLLTRTPAVRDVDAGAYRAVYFVGGHGTMWDFRDPALALLTRRVWENGGVVAAICHGPAALVDVRLAGGGHLVTGHAVTAFSDEAEAARGLAAVVPFSLQWALEERGARYRAAPDREPNVVVSGRLVTGQNPASAAGLGRAVVELLRPGAGTPPPAPVSAGRRPPRP</sequence>
<dbReference type="SUPFAM" id="SSF52317">
    <property type="entry name" value="Class I glutamine amidotransferase-like"/>
    <property type="match status" value="1"/>
</dbReference>
<gene>
    <name evidence="6" type="ORF">CAG99_00735</name>
</gene>
<dbReference type="KEGG" id="smao:CAG99_00735"/>
<evidence type="ECO:0000313" key="6">
    <source>
        <dbReference type="EMBL" id="ARQ72084.1"/>
    </source>
</evidence>
<dbReference type="GO" id="GO:0016740">
    <property type="term" value="F:transferase activity"/>
    <property type="evidence" value="ECO:0007669"/>
    <property type="project" value="UniProtKB-KW"/>
</dbReference>